<dbReference type="InterPro" id="IPR001211">
    <property type="entry name" value="PLA2"/>
</dbReference>
<dbReference type="Gene3D" id="2.130.10.10">
    <property type="entry name" value="YVTN repeat-like/Quinoprotein amine dehydrogenase"/>
    <property type="match status" value="2"/>
</dbReference>
<dbReference type="PANTHER" id="PTHR47822:SF3">
    <property type="entry name" value="ANAPHASE-PROMOTING COMPLEX SUBUNIT 4-LIKE WD40 DOMAIN-CONTAINING PROTEIN"/>
    <property type="match status" value="1"/>
</dbReference>
<keyword evidence="7" id="KW-0479">Metal-binding</keyword>
<evidence type="ECO:0000256" key="2">
    <source>
        <dbReference type="ARBA" id="ARBA00022525"/>
    </source>
</evidence>
<protein>
    <recommendedName>
        <fullName evidence="12">Phospholipase A2-like central domain-containing protein</fullName>
    </recommendedName>
</protein>
<feature type="disulfide bond" evidence="8">
    <location>
        <begin position="523"/>
        <end position="539"/>
    </location>
</feature>
<dbReference type="InterPro" id="IPR036444">
    <property type="entry name" value="PLipase_A2_dom_sf"/>
</dbReference>
<feature type="active site" evidence="6">
    <location>
        <position position="594"/>
    </location>
</feature>
<dbReference type="GO" id="GO:0004623">
    <property type="term" value="F:phospholipase A2 activity"/>
    <property type="evidence" value="ECO:0007669"/>
    <property type="project" value="InterPro"/>
</dbReference>
<dbReference type="InterPro" id="IPR033113">
    <property type="entry name" value="PLA2_histidine"/>
</dbReference>
<evidence type="ECO:0000256" key="10">
    <source>
        <dbReference type="RuleBase" id="RU003654"/>
    </source>
</evidence>
<dbReference type="GO" id="GO:0050482">
    <property type="term" value="P:arachidonate secretion"/>
    <property type="evidence" value="ECO:0007669"/>
    <property type="project" value="InterPro"/>
</dbReference>
<keyword evidence="3 9" id="KW-0853">WD repeat</keyword>
<comment type="caution">
    <text evidence="13">The sequence shown here is derived from an EMBL/GenBank/DDBJ whole genome shotgun (WGS) entry which is preliminary data.</text>
</comment>
<feature type="disulfide bond" evidence="8">
    <location>
        <begin position="573"/>
        <end position="591"/>
    </location>
</feature>
<evidence type="ECO:0000256" key="5">
    <source>
        <dbReference type="ARBA" id="ARBA00023157"/>
    </source>
</evidence>
<feature type="binding site" evidence="7">
    <location>
        <position position="524"/>
    </location>
    <ligand>
        <name>Ca(2+)</name>
        <dbReference type="ChEBI" id="CHEBI:29108"/>
    </ligand>
</feature>
<feature type="disulfide bond" evidence="8">
    <location>
        <begin position="545"/>
        <end position="593"/>
    </location>
</feature>
<evidence type="ECO:0000256" key="6">
    <source>
        <dbReference type="PIRSR" id="PIRSR601211-1"/>
    </source>
</evidence>
<evidence type="ECO:0000256" key="3">
    <source>
        <dbReference type="ARBA" id="ARBA00022574"/>
    </source>
</evidence>
<dbReference type="Gene3D" id="1.20.90.10">
    <property type="entry name" value="Phospholipase A2 domain"/>
    <property type="match status" value="1"/>
</dbReference>
<dbReference type="PROSITE" id="PS00678">
    <property type="entry name" value="WD_REPEATS_1"/>
    <property type="match status" value="1"/>
</dbReference>
<comment type="similarity">
    <text evidence="10">Belongs to the phospholipase A2 family.</text>
</comment>
<reference evidence="13" key="1">
    <citation type="submission" date="2021-08" db="EMBL/GenBank/DDBJ databases">
        <authorList>
            <person name="Misof B."/>
            <person name="Oliver O."/>
            <person name="Podsiadlowski L."/>
            <person name="Donath A."/>
            <person name="Peters R."/>
            <person name="Mayer C."/>
            <person name="Rust J."/>
            <person name="Gunkel S."/>
            <person name="Lesny P."/>
            <person name="Martin S."/>
            <person name="Oeyen J.P."/>
            <person name="Petersen M."/>
            <person name="Panagiotis P."/>
            <person name="Wilbrandt J."/>
            <person name="Tanja T."/>
        </authorList>
    </citation>
    <scope>NUCLEOTIDE SEQUENCE</scope>
    <source>
        <strain evidence="13">GBR_01_08_01A</strain>
        <tissue evidence="13">Thorax + abdomen</tissue>
    </source>
</reference>
<keyword evidence="14" id="KW-1185">Reference proteome</keyword>
<dbReference type="GO" id="GO:0005509">
    <property type="term" value="F:calcium ion binding"/>
    <property type="evidence" value="ECO:0007669"/>
    <property type="project" value="InterPro"/>
</dbReference>
<dbReference type="InterPro" id="IPR015943">
    <property type="entry name" value="WD40/YVTN_repeat-like_dom_sf"/>
</dbReference>
<feature type="disulfide bond" evidence="8">
    <location>
        <begin position="538"/>
        <end position="600"/>
    </location>
</feature>
<dbReference type="Pfam" id="PF00400">
    <property type="entry name" value="WD40"/>
    <property type="match status" value="2"/>
</dbReference>
<dbReference type="GO" id="GO:0016042">
    <property type="term" value="P:lipid catabolic process"/>
    <property type="evidence" value="ECO:0007669"/>
    <property type="project" value="InterPro"/>
</dbReference>
<dbReference type="SMART" id="SM00320">
    <property type="entry name" value="WD40"/>
    <property type="match status" value="4"/>
</dbReference>
<proteinExistence type="inferred from homology"/>
<dbReference type="Pfam" id="PF00068">
    <property type="entry name" value="Phospholip_A2_1"/>
    <property type="match status" value="1"/>
</dbReference>
<feature type="repeat" description="WD" evidence="9">
    <location>
        <begin position="188"/>
        <end position="229"/>
    </location>
</feature>
<dbReference type="AlphaFoldDB" id="A0AAD9RBH7"/>
<dbReference type="CDD" id="cd00125">
    <property type="entry name" value="PLA2c"/>
    <property type="match status" value="1"/>
</dbReference>
<reference evidence="13" key="2">
    <citation type="journal article" date="2023" name="Commun. Biol.">
        <title>Intrasexual cuticular hydrocarbon dimorphism in a wasp sheds light on hydrocarbon biosynthesis genes in Hymenoptera.</title>
        <authorList>
            <person name="Moris V.C."/>
            <person name="Podsiadlowski L."/>
            <person name="Martin S."/>
            <person name="Oeyen J.P."/>
            <person name="Donath A."/>
            <person name="Petersen M."/>
            <person name="Wilbrandt J."/>
            <person name="Misof B."/>
            <person name="Liedtke D."/>
            <person name="Thamm M."/>
            <person name="Scheiner R."/>
            <person name="Schmitt T."/>
            <person name="Niehuis O."/>
        </authorList>
    </citation>
    <scope>NUCLEOTIDE SEQUENCE</scope>
    <source>
        <strain evidence="13">GBR_01_08_01A</strain>
    </source>
</reference>
<evidence type="ECO:0000313" key="13">
    <source>
        <dbReference type="EMBL" id="KAK2576682.1"/>
    </source>
</evidence>
<dbReference type="PROSITE" id="PS50082">
    <property type="entry name" value="WD_REPEATS_2"/>
    <property type="match status" value="2"/>
</dbReference>
<dbReference type="SUPFAM" id="SSF50978">
    <property type="entry name" value="WD40 repeat-like"/>
    <property type="match status" value="1"/>
</dbReference>
<sequence>MNTNEYERGSKQRVTRRQRRRHEGLNQTNSAQTTAYMSTEDVNQENDTAEIPAVMSRMDYLTDRRVSQAEMERRYTWLQKARLSITATKDRCRIIHEVRFPDNFNGLYTARFSENGELMVTCFGTGGIQIRSGETAQLKATLRSGMESSFPVMCCRFHPIKKDIFFASTACGNIFLCTTSTNELSRFVAEPRNEVNTIDVNVTGNHLVSAGKDAAVRVYDSENAKLILTYQKTDADLVHDKVTRFHRMRIFAVRCHSIYPDLIITGGWDDTVRIWDTRDGGGSIRTIKGPHICGDAIDLRESHILTGSWVVRESLQVWDVMSGKLIETIKPRNRPTTLEGEFLYAVQYFDGDPYGDHILAGGSGTGAVEVISIKEQKVMGTFNVNKPVVSLDSSGTTILYGGMESVIRLGNYSNATPYTMRTSRDLVHRVHRDDPSIKEPIVNSSEENLDNLIATNKKKNESSYFGAPSLLNATKNVLKADKTIGGELTNHARFKRGVVHLYNMVVCATGCNPLSYKGYGCYCGFLGSGYVIDGIDRCCKMHDWCYDATECPVFMEYVAPYYWRCYHGHKPVCAVEHGKWGGSGSCAQRLCECDRSLAECLRRYPCPTTKAVCTSSPWRLVQNLFMIM</sequence>
<feature type="compositionally biased region" description="Polar residues" evidence="11">
    <location>
        <begin position="25"/>
        <end position="41"/>
    </location>
</feature>
<comment type="subcellular location">
    <subcellularLocation>
        <location evidence="1">Secreted</location>
    </subcellularLocation>
</comment>
<evidence type="ECO:0000256" key="4">
    <source>
        <dbReference type="ARBA" id="ARBA00022737"/>
    </source>
</evidence>
<feature type="binding site" evidence="7">
    <location>
        <position position="543"/>
    </location>
    <ligand>
        <name>Ca(2+)</name>
        <dbReference type="ChEBI" id="CHEBI:29108"/>
    </ligand>
</feature>
<dbReference type="InterPro" id="IPR001680">
    <property type="entry name" value="WD40_rpt"/>
</dbReference>
<dbReference type="PROSITE" id="PS00119">
    <property type="entry name" value="PA2_ASP"/>
    <property type="match status" value="1"/>
</dbReference>
<dbReference type="SMART" id="SM00085">
    <property type="entry name" value="PA2c"/>
    <property type="match status" value="1"/>
</dbReference>
<feature type="compositionally biased region" description="Basic and acidic residues" evidence="11">
    <location>
        <begin position="1"/>
        <end position="10"/>
    </location>
</feature>
<evidence type="ECO:0000256" key="9">
    <source>
        <dbReference type="PROSITE-ProRule" id="PRU00221"/>
    </source>
</evidence>
<feature type="binding site" evidence="7">
    <location>
        <position position="522"/>
    </location>
    <ligand>
        <name>Ca(2+)</name>
        <dbReference type="ChEBI" id="CHEBI:29108"/>
    </ligand>
</feature>
<evidence type="ECO:0000256" key="8">
    <source>
        <dbReference type="PIRSR" id="PIRSR601211-3"/>
    </source>
</evidence>
<dbReference type="InterPro" id="IPR033112">
    <property type="entry name" value="PLA2_Asp_AS"/>
</dbReference>
<comment type="cofactor">
    <cofactor evidence="7">
        <name>Ca(2+)</name>
        <dbReference type="ChEBI" id="CHEBI:29108"/>
    </cofactor>
    <text evidence="7">Binds 1 Ca(2+) ion per subunit.</text>
</comment>
<dbReference type="SUPFAM" id="SSF48619">
    <property type="entry name" value="Phospholipase A2, PLA2"/>
    <property type="match status" value="1"/>
</dbReference>
<feature type="domain" description="Phospholipase A2-like central" evidence="12">
    <location>
        <begin position="497"/>
        <end position="614"/>
    </location>
</feature>
<keyword evidence="4" id="KW-0677">Repeat</keyword>
<feature type="compositionally biased region" description="Basic residues" evidence="11">
    <location>
        <begin position="11"/>
        <end position="22"/>
    </location>
</feature>
<accession>A0AAD9RBH7</accession>
<feature type="repeat" description="WD" evidence="9">
    <location>
        <begin position="262"/>
        <end position="280"/>
    </location>
</feature>
<feature type="active site" evidence="6">
    <location>
        <position position="542"/>
    </location>
</feature>
<gene>
    <name evidence="13" type="ORF">KPH14_005343</name>
</gene>
<dbReference type="PANTHER" id="PTHR47822">
    <property type="entry name" value="CARBOHYDRATE BINDING DOMAIN CONTAINING PROTEIN"/>
    <property type="match status" value="1"/>
</dbReference>
<dbReference type="PROSITE" id="PS00118">
    <property type="entry name" value="PA2_HIS"/>
    <property type="match status" value="1"/>
</dbReference>
<dbReference type="PRINTS" id="PR00389">
    <property type="entry name" value="PHPHLIPASEA2"/>
</dbReference>
<dbReference type="InterPro" id="IPR016090">
    <property type="entry name" value="PLA2-like_dom"/>
</dbReference>
<dbReference type="Proteomes" id="UP001258017">
    <property type="component" value="Unassembled WGS sequence"/>
</dbReference>
<organism evidence="13 14">
    <name type="scientific">Odynerus spinipes</name>
    <dbReference type="NCBI Taxonomy" id="1348599"/>
    <lineage>
        <taxon>Eukaryota</taxon>
        <taxon>Metazoa</taxon>
        <taxon>Ecdysozoa</taxon>
        <taxon>Arthropoda</taxon>
        <taxon>Hexapoda</taxon>
        <taxon>Insecta</taxon>
        <taxon>Pterygota</taxon>
        <taxon>Neoptera</taxon>
        <taxon>Endopterygota</taxon>
        <taxon>Hymenoptera</taxon>
        <taxon>Apocrita</taxon>
        <taxon>Aculeata</taxon>
        <taxon>Vespoidea</taxon>
        <taxon>Vespidae</taxon>
        <taxon>Eumeninae</taxon>
        <taxon>Odynerus</taxon>
    </lineage>
</organism>
<keyword evidence="5 8" id="KW-1015">Disulfide bond</keyword>
<dbReference type="GO" id="GO:0006644">
    <property type="term" value="P:phospholipid metabolic process"/>
    <property type="evidence" value="ECO:0007669"/>
    <property type="project" value="InterPro"/>
</dbReference>
<evidence type="ECO:0000256" key="11">
    <source>
        <dbReference type="SAM" id="MobiDB-lite"/>
    </source>
</evidence>
<dbReference type="InterPro" id="IPR019775">
    <property type="entry name" value="WD40_repeat_CS"/>
</dbReference>
<feature type="region of interest" description="Disordered" evidence="11">
    <location>
        <begin position="1"/>
        <end position="46"/>
    </location>
</feature>
<evidence type="ECO:0000259" key="12">
    <source>
        <dbReference type="SMART" id="SM00085"/>
    </source>
</evidence>
<dbReference type="EMBL" id="JAIFRP010004405">
    <property type="protein sequence ID" value="KAK2576682.1"/>
    <property type="molecule type" value="Genomic_DNA"/>
</dbReference>
<keyword evidence="7" id="KW-0106">Calcium</keyword>
<evidence type="ECO:0000256" key="1">
    <source>
        <dbReference type="ARBA" id="ARBA00004613"/>
    </source>
</evidence>
<dbReference type="InterPro" id="IPR036322">
    <property type="entry name" value="WD40_repeat_dom_sf"/>
</dbReference>
<keyword evidence="2" id="KW-0964">Secreted</keyword>
<dbReference type="GO" id="GO:0005576">
    <property type="term" value="C:extracellular region"/>
    <property type="evidence" value="ECO:0007669"/>
    <property type="project" value="UniProtKB-SubCell"/>
</dbReference>
<evidence type="ECO:0000256" key="7">
    <source>
        <dbReference type="PIRSR" id="PIRSR601211-2"/>
    </source>
</evidence>
<evidence type="ECO:0000313" key="14">
    <source>
        <dbReference type="Proteomes" id="UP001258017"/>
    </source>
</evidence>
<name>A0AAD9RBH7_9HYME</name>